<evidence type="ECO:0000313" key="6">
    <source>
        <dbReference type="EMBL" id="OEG15520.1"/>
    </source>
</evidence>
<keyword evidence="2 4" id="KW-0238">DNA-binding</keyword>
<dbReference type="CDD" id="cd00383">
    <property type="entry name" value="trans_reg_C"/>
    <property type="match status" value="1"/>
</dbReference>
<protein>
    <submittedName>
        <fullName evidence="6">Transcriptional regulator</fullName>
    </submittedName>
</protein>
<evidence type="ECO:0000259" key="5">
    <source>
        <dbReference type="PROSITE" id="PS51755"/>
    </source>
</evidence>
<dbReference type="PATRIC" id="fig|903983.4.peg.330"/>
<dbReference type="EMBL" id="MIKB01000015">
    <property type="protein sequence ID" value="OEG15520.1"/>
    <property type="molecule type" value="Genomic_DNA"/>
</dbReference>
<dbReference type="InterPro" id="IPR036388">
    <property type="entry name" value="WH-like_DNA-bd_sf"/>
</dbReference>
<proteinExistence type="predicted"/>
<gene>
    <name evidence="6" type="ORF">BCR23_08615</name>
</gene>
<dbReference type="Gene3D" id="1.10.10.10">
    <property type="entry name" value="Winged helix-like DNA-binding domain superfamily/Winged helix DNA-binding domain"/>
    <property type="match status" value="1"/>
</dbReference>
<feature type="DNA-binding region" description="OmpR/PhoB-type" evidence="4">
    <location>
        <begin position="131"/>
        <end position="235"/>
    </location>
</feature>
<feature type="domain" description="OmpR/PhoB-type" evidence="5">
    <location>
        <begin position="131"/>
        <end position="235"/>
    </location>
</feature>
<dbReference type="GO" id="GO:0006355">
    <property type="term" value="P:regulation of DNA-templated transcription"/>
    <property type="evidence" value="ECO:0007669"/>
    <property type="project" value="InterPro"/>
</dbReference>
<dbReference type="InterPro" id="IPR016032">
    <property type="entry name" value="Sig_transdc_resp-reg_C-effctor"/>
</dbReference>
<sequence length="235" mass="26892">MFNIALVSSIKDSQSCYVAALKEEKCSIHSLNSDELDASIEKMDAVIITESGLEEIGLTCELIIKVRNLTNRFIWILSHESTKINRIIHLQLGADGTFDNRTESDEFCLYIMNTLERRSNKKKQEVISSNNNHLTSGVESPVISLIPNNFSVNIEGRGEVALTRLEFKVLQLLIHHQGEAISYEELYKNVWGEEKGDKKYRVANLIFHLRKKLEDDSLKPKYIRTIRSRGYMLSS</sequence>
<evidence type="ECO:0000256" key="4">
    <source>
        <dbReference type="PROSITE-ProRule" id="PRU01091"/>
    </source>
</evidence>
<dbReference type="STRING" id="903983.BCR23_08615"/>
<comment type="caution">
    <text evidence="6">The sequence shown here is derived from an EMBL/GenBank/DDBJ whole genome shotgun (WGS) entry which is preliminary data.</text>
</comment>
<evidence type="ECO:0000256" key="1">
    <source>
        <dbReference type="ARBA" id="ARBA00023015"/>
    </source>
</evidence>
<dbReference type="Proteomes" id="UP000094764">
    <property type="component" value="Unassembled WGS sequence"/>
</dbReference>
<keyword evidence="3" id="KW-0804">Transcription</keyword>
<accession>A0A1E5GTB2</accession>
<dbReference type="InterPro" id="IPR001867">
    <property type="entry name" value="OmpR/PhoB-type_DNA-bd"/>
</dbReference>
<keyword evidence="1" id="KW-0805">Transcription regulation</keyword>
<dbReference type="Pfam" id="PF00486">
    <property type="entry name" value="Trans_reg_C"/>
    <property type="match status" value="1"/>
</dbReference>
<dbReference type="OrthoDB" id="2181658at2"/>
<keyword evidence="7" id="KW-1185">Reference proteome</keyword>
<evidence type="ECO:0000313" key="7">
    <source>
        <dbReference type="Proteomes" id="UP000094764"/>
    </source>
</evidence>
<dbReference type="SMART" id="SM00862">
    <property type="entry name" value="Trans_reg_C"/>
    <property type="match status" value="1"/>
</dbReference>
<name>A0A1E5GTB2_9ENTE</name>
<organism evidence="6 7">
    <name type="scientific">Enterococcus quebecensis</name>
    <dbReference type="NCBI Taxonomy" id="903983"/>
    <lineage>
        <taxon>Bacteria</taxon>
        <taxon>Bacillati</taxon>
        <taxon>Bacillota</taxon>
        <taxon>Bacilli</taxon>
        <taxon>Lactobacillales</taxon>
        <taxon>Enterococcaceae</taxon>
        <taxon>Enterococcus</taxon>
    </lineage>
</organism>
<dbReference type="RefSeq" id="WP_069635404.1">
    <property type="nucleotide sequence ID" value="NZ_JXKZ01000010.1"/>
</dbReference>
<dbReference type="PROSITE" id="PS51755">
    <property type="entry name" value="OMPR_PHOB"/>
    <property type="match status" value="1"/>
</dbReference>
<dbReference type="GO" id="GO:0003677">
    <property type="term" value="F:DNA binding"/>
    <property type="evidence" value="ECO:0007669"/>
    <property type="project" value="UniProtKB-UniRule"/>
</dbReference>
<evidence type="ECO:0000256" key="3">
    <source>
        <dbReference type="ARBA" id="ARBA00023163"/>
    </source>
</evidence>
<dbReference type="GO" id="GO:0000160">
    <property type="term" value="P:phosphorelay signal transduction system"/>
    <property type="evidence" value="ECO:0007669"/>
    <property type="project" value="InterPro"/>
</dbReference>
<evidence type="ECO:0000256" key="2">
    <source>
        <dbReference type="ARBA" id="ARBA00023125"/>
    </source>
</evidence>
<reference evidence="7" key="1">
    <citation type="submission" date="2016-09" db="EMBL/GenBank/DDBJ databases">
        <authorList>
            <person name="Gulvik C.A."/>
        </authorList>
    </citation>
    <scope>NUCLEOTIDE SEQUENCE [LARGE SCALE GENOMIC DNA]</scope>
    <source>
        <strain evidence="7">LMG 26306</strain>
    </source>
</reference>
<dbReference type="SUPFAM" id="SSF46894">
    <property type="entry name" value="C-terminal effector domain of the bipartite response regulators"/>
    <property type="match status" value="1"/>
</dbReference>
<dbReference type="AlphaFoldDB" id="A0A1E5GTB2"/>